<dbReference type="Pfam" id="PF03466">
    <property type="entry name" value="LysR_substrate"/>
    <property type="match status" value="1"/>
</dbReference>
<dbReference type="PANTHER" id="PTHR30126:SF98">
    <property type="entry name" value="HTH-TYPE TRANSCRIPTIONAL ACTIVATOR BAUR"/>
    <property type="match status" value="1"/>
</dbReference>
<gene>
    <name evidence="6" type="ORF">ACFOGJ_12020</name>
</gene>
<dbReference type="EMBL" id="JBHRTR010000026">
    <property type="protein sequence ID" value="MFC3227964.1"/>
    <property type="molecule type" value="Genomic_DNA"/>
</dbReference>
<comment type="similarity">
    <text evidence="1">Belongs to the LysR transcriptional regulatory family.</text>
</comment>
<dbReference type="SUPFAM" id="SSF53850">
    <property type="entry name" value="Periplasmic binding protein-like II"/>
    <property type="match status" value="1"/>
</dbReference>
<evidence type="ECO:0000256" key="1">
    <source>
        <dbReference type="ARBA" id="ARBA00009437"/>
    </source>
</evidence>
<proteinExistence type="inferred from homology"/>
<dbReference type="InterPro" id="IPR000847">
    <property type="entry name" value="LysR_HTH_N"/>
</dbReference>
<name>A0ABV7L0L8_9PROT</name>
<dbReference type="Pfam" id="PF00126">
    <property type="entry name" value="HTH_1"/>
    <property type="match status" value="2"/>
</dbReference>
<dbReference type="SUPFAM" id="SSF46785">
    <property type="entry name" value="Winged helix' DNA-binding domain"/>
    <property type="match status" value="2"/>
</dbReference>
<dbReference type="RefSeq" id="WP_379900620.1">
    <property type="nucleotide sequence ID" value="NZ_JBHRTR010000026.1"/>
</dbReference>
<dbReference type="Proteomes" id="UP001595528">
    <property type="component" value="Unassembled WGS sequence"/>
</dbReference>
<keyword evidence="3" id="KW-0238">DNA-binding</keyword>
<keyword evidence="2" id="KW-0805">Transcription regulation</keyword>
<dbReference type="InterPro" id="IPR005119">
    <property type="entry name" value="LysR_subst-bd"/>
</dbReference>
<protein>
    <submittedName>
        <fullName evidence="6">LysR family transcriptional regulator</fullName>
    </submittedName>
</protein>
<evidence type="ECO:0000256" key="4">
    <source>
        <dbReference type="ARBA" id="ARBA00023163"/>
    </source>
</evidence>
<accession>A0ABV7L0L8</accession>
<feature type="domain" description="HTH lysR-type" evidence="5">
    <location>
        <begin position="115"/>
        <end position="168"/>
    </location>
</feature>
<keyword evidence="7" id="KW-1185">Reference proteome</keyword>
<organism evidence="6 7">
    <name type="scientific">Marinibaculum pumilum</name>
    <dbReference type="NCBI Taxonomy" id="1766165"/>
    <lineage>
        <taxon>Bacteria</taxon>
        <taxon>Pseudomonadati</taxon>
        <taxon>Pseudomonadota</taxon>
        <taxon>Alphaproteobacteria</taxon>
        <taxon>Rhodospirillales</taxon>
        <taxon>Rhodospirillaceae</taxon>
        <taxon>Marinibaculum</taxon>
    </lineage>
</organism>
<feature type="domain" description="HTH lysR-type" evidence="5">
    <location>
        <begin position="6"/>
        <end position="63"/>
    </location>
</feature>
<dbReference type="InterPro" id="IPR036390">
    <property type="entry name" value="WH_DNA-bd_sf"/>
</dbReference>
<reference evidence="7" key="1">
    <citation type="journal article" date="2019" name="Int. J. Syst. Evol. Microbiol.">
        <title>The Global Catalogue of Microorganisms (GCM) 10K type strain sequencing project: providing services to taxonomists for standard genome sequencing and annotation.</title>
        <authorList>
            <consortium name="The Broad Institute Genomics Platform"/>
            <consortium name="The Broad Institute Genome Sequencing Center for Infectious Disease"/>
            <person name="Wu L."/>
            <person name="Ma J."/>
        </authorList>
    </citation>
    <scope>NUCLEOTIDE SEQUENCE [LARGE SCALE GENOMIC DNA]</scope>
    <source>
        <strain evidence="7">KCTC 42964</strain>
    </source>
</reference>
<dbReference type="PRINTS" id="PR00039">
    <property type="entry name" value="HTHLYSR"/>
</dbReference>
<dbReference type="Gene3D" id="1.10.10.10">
    <property type="entry name" value="Winged helix-like DNA-binding domain superfamily/Winged helix DNA-binding domain"/>
    <property type="match status" value="2"/>
</dbReference>
<dbReference type="PANTHER" id="PTHR30126">
    <property type="entry name" value="HTH-TYPE TRANSCRIPTIONAL REGULATOR"/>
    <property type="match status" value="1"/>
</dbReference>
<comment type="caution">
    <text evidence="6">The sequence shown here is derived from an EMBL/GenBank/DDBJ whole genome shotgun (WGS) entry which is preliminary data.</text>
</comment>
<evidence type="ECO:0000313" key="6">
    <source>
        <dbReference type="EMBL" id="MFC3227964.1"/>
    </source>
</evidence>
<dbReference type="InterPro" id="IPR036388">
    <property type="entry name" value="WH-like_DNA-bd_sf"/>
</dbReference>
<evidence type="ECO:0000256" key="3">
    <source>
        <dbReference type="ARBA" id="ARBA00023125"/>
    </source>
</evidence>
<dbReference type="Gene3D" id="3.40.190.10">
    <property type="entry name" value="Periplasmic binding protein-like II"/>
    <property type="match status" value="2"/>
</dbReference>
<evidence type="ECO:0000256" key="2">
    <source>
        <dbReference type="ARBA" id="ARBA00023015"/>
    </source>
</evidence>
<keyword evidence="4" id="KW-0804">Transcription</keyword>
<evidence type="ECO:0000313" key="7">
    <source>
        <dbReference type="Proteomes" id="UP001595528"/>
    </source>
</evidence>
<sequence>MQVARLNLRHLRVFREVAHCRSVSRAAPVVHLSQPAITQAIARLEDQLGTRLFDRRSDGMAPTQAGALFLARVERALALLRNGAREAQRLAARRQGSGSRAGGFADFEALASMAQLRALVAVSAAENFSLAARTLGVAQPSLHRAARDLERLSGLSLYVRTSSGIALTGSAAALAQAARLAFAELEQGFAELDDLAGLDRGRTTVGALPLPRSHLLPAAIEALLARRPEVQVAVVDGPYADLLHDLRHGGIDLLVGALRDPLPIDDIVQEPLFSDPLAVVGRAGHPLGGRKRIGLDDLTAHPWVLPRAGTPTRDSFERLFAGRTAPPCCVETSSLVLVRALLAGSDRLTLISTHQIRHEVATGQLAPLPFPLPGSARPIGVTMRRDWRPTAAQGLFLDGLRQAGRQLSGTGHYSETE</sequence>
<evidence type="ECO:0000259" key="5">
    <source>
        <dbReference type="PROSITE" id="PS50931"/>
    </source>
</evidence>
<dbReference type="PROSITE" id="PS50931">
    <property type="entry name" value="HTH_LYSR"/>
    <property type="match status" value="2"/>
</dbReference>